<organism evidence="3">
    <name type="scientific">viral metagenome</name>
    <dbReference type="NCBI Taxonomy" id="1070528"/>
    <lineage>
        <taxon>unclassified sequences</taxon>
        <taxon>metagenomes</taxon>
        <taxon>organismal metagenomes</taxon>
    </lineage>
</organism>
<dbReference type="AlphaFoldDB" id="A0A6M3LUZ4"/>
<name>A0A6M3LUZ4_9ZZZZ</name>
<dbReference type="InterPro" id="IPR036291">
    <property type="entry name" value="NAD(P)-bd_dom_sf"/>
</dbReference>
<reference evidence="3" key="1">
    <citation type="submission" date="2020-03" db="EMBL/GenBank/DDBJ databases">
        <title>The deep terrestrial virosphere.</title>
        <authorList>
            <person name="Holmfeldt K."/>
            <person name="Nilsson E."/>
            <person name="Simone D."/>
            <person name="Lopez-Fernandez M."/>
            <person name="Wu X."/>
            <person name="de Brujin I."/>
            <person name="Lundin D."/>
            <person name="Andersson A."/>
            <person name="Bertilsson S."/>
            <person name="Dopson M."/>
        </authorList>
    </citation>
    <scope>NUCLEOTIDE SEQUENCE</scope>
    <source>
        <strain evidence="3">MM171A01279</strain>
    </source>
</reference>
<dbReference type="Gene3D" id="3.40.50.720">
    <property type="entry name" value="NAD(P)-binding Rossmann-like Domain"/>
    <property type="match status" value="1"/>
</dbReference>
<protein>
    <submittedName>
        <fullName evidence="3">Putative polysaccharide biosynthesis protein</fullName>
    </submittedName>
</protein>
<dbReference type="InterPro" id="IPR003869">
    <property type="entry name" value="Polysac_CapD-like"/>
</dbReference>
<dbReference type="EMBL" id="MT143632">
    <property type="protein sequence ID" value="QJA99170.1"/>
    <property type="molecule type" value="Genomic_DNA"/>
</dbReference>
<evidence type="ECO:0000256" key="1">
    <source>
        <dbReference type="ARBA" id="ARBA00007430"/>
    </source>
</evidence>
<gene>
    <name evidence="3" type="ORF">MM171A01279_0014</name>
</gene>
<dbReference type="PANTHER" id="PTHR43318:SF2">
    <property type="entry name" value="UDP-N-ACETYLGLUCOSAMINE 4,6-DEHYDRATASE (INVERTING)"/>
    <property type="match status" value="1"/>
</dbReference>
<comment type="similarity">
    <text evidence="1">Belongs to the polysaccharide synthase family.</text>
</comment>
<sequence>MTTYLITGGAGSLGREIVHRLPNNTVRALDIDEAGLSDLKEMYPDTRTLYGDIRDMSRVMLAMKGVDVCVHTAAMKNINVTEYNVPELIHTNVTGTQNLVLSAIEQGVRHFIFVSSDKAVHPTTAYGATKLMGENIIKWAGKIQNKTKFTIIRPGNFWQSKGNVFEVWEKQVKQGKPLTLTNNMMIRYFIETEKVALMIIGLVGATQFEHTTIIPAMKTYCIAEELKKRYPGAEITITGRRDGEKDIEKLWADSEKAVDNGDFWEVKW</sequence>
<dbReference type="PANTHER" id="PTHR43318">
    <property type="entry name" value="UDP-N-ACETYLGLUCOSAMINE 4,6-DEHYDRATASE"/>
    <property type="match status" value="1"/>
</dbReference>
<dbReference type="InterPro" id="IPR051203">
    <property type="entry name" value="Polysaccharide_Synthase-Rel"/>
</dbReference>
<evidence type="ECO:0000313" key="3">
    <source>
        <dbReference type="EMBL" id="QJA99170.1"/>
    </source>
</evidence>
<feature type="domain" description="Polysaccharide biosynthesis protein CapD-like" evidence="2">
    <location>
        <begin position="5"/>
        <end position="257"/>
    </location>
</feature>
<evidence type="ECO:0000259" key="2">
    <source>
        <dbReference type="Pfam" id="PF02719"/>
    </source>
</evidence>
<dbReference type="Pfam" id="PF02719">
    <property type="entry name" value="Polysacc_synt_2"/>
    <property type="match status" value="1"/>
</dbReference>
<accession>A0A6M3LUZ4</accession>
<dbReference type="SUPFAM" id="SSF51735">
    <property type="entry name" value="NAD(P)-binding Rossmann-fold domains"/>
    <property type="match status" value="1"/>
</dbReference>
<proteinExistence type="inferred from homology"/>